<dbReference type="AlphaFoldDB" id="A0A7N4Q029"/>
<dbReference type="GeneTree" id="ENSGT01050000248384"/>
<protein>
    <submittedName>
        <fullName evidence="1">Uncharacterized protein</fullName>
    </submittedName>
</protein>
<dbReference type="InterPro" id="IPR015946">
    <property type="entry name" value="KH_dom-like_a/b"/>
</dbReference>
<reference evidence="1" key="2">
    <citation type="submission" date="2025-08" db="UniProtKB">
        <authorList>
            <consortium name="Ensembl"/>
        </authorList>
    </citation>
    <scope>IDENTIFICATION</scope>
</reference>
<reference evidence="1 2" key="1">
    <citation type="journal article" date="2011" name="Proc. Natl. Acad. Sci. U.S.A.">
        <title>Genetic diversity and population structure of the endangered marsupial Sarcophilus harrisii (Tasmanian devil).</title>
        <authorList>
            <person name="Miller W."/>
            <person name="Hayes V.M."/>
            <person name="Ratan A."/>
            <person name="Petersen D.C."/>
            <person name="Wittekindt N.E."/>
            <person name="Miller J."/>
            <person name="Walenz B."/>
            <person name="Knight J."/>
            <person name="Qi J."/>
            <person name="Zhao F."/>
            <person name="Wang Q."/>
            <person name="Bedoya-Reina O.C."/>
            <person name="Katiyar N."/>
            <person name="Tomsho L.P."/>
            <person name="Kasson L.M."/>
            <person name="Hardie R.A."/>
            <person name="Woodbridge P."/>
            <person name="Tindall E.A."/>
            <person name="Bertelsen M.F."/>
            <person name="Dixon D."/>
            <person name="Pyecroft S."/>
            <person name="Helgen K.M."/>
            <person name="Lesk A.M."/>
            <person name="Pringle T.H."/>
            <person name="Patterson N."/>
            <person name="Zhang Y."/>
            <person name="Kreiss A."/>
            <person name="Woods G.M."/>
            <person name="Jones M.E."/>
            <person name="Schuster S.C."/>
        </authorList>
    </citation>
    <scope>NUCLEOTIDE SEQUENCE [LARGE SCALE GENOMIC DNA]</scope>
</reference>
<dbReference type="InParanoid" id="A0A7N4Q029"/>
<proteinExistence type="predicted"/>
<keyword evidence="2" id="KW-1185">Reference proteome</keyword>
<accession>A0A7N4Q029</accession>
<evidence type="ECO:0000313" key="1">
    <source>
        <dbReference type="Ensembl" id="ENSSHAP00000044504.1"/>
    </source>
</evidence>
<reference evidence="1" key="3">
    <citation type="submission" date="2025-09" db="UniProtKB">
        <authorList>
            <consortium name="Ensembl"/>
        </authorList>
    </citation>
    <scope>IDENTIFICATION</scope>
</reference>
<sequence length="86" mass="9851">MVVHISKKKFVADGIFKAKLNEFLTRELAEDDYSDVENVLVEKGTHAHCITVLCEWCARTSSVKIFNKIFFKTKQTNKKTNSLCLP</sequence>
<dbReference type="Ensembl" id="ENSSHAT00000026054.1">
    <property type="protein sequence ID" value="ENSSHAP00000044504.1"/>
    <property type="gene ID" value="ENSSHAG00000030508.1"/>
</dbReference>
<evidence type="ECO:0000313" key="2">
    <source>
        <dbReference type="Proteomes" id="UP000007648"/>
    </source>
</evidence>
<name>A0A7N4Q029_SARHA</name>
<dbReference type="Gene3D" id="3.30.300.20">
    <property type="match status" value="1"/>
</dbReference>
<dbReference type="Proteomes" id="UP000007648">
    <property type="component" value="Unassembled WGS sequence"/>
</dbReference>
<organism evidence="1 2">
    <name type="scientific">Sarcophilus harrisii</name>
    <name type="common">Tasmanian devil</name>
    <name type="synonym">Sarcophilus laniarius</name>
    <dbReference type="NCBI Taxonomy" id="9305"/>
    <lineage>
        <taxon>Eukaryota</taxon>
        <taxon>Metazoa</taxon>
        <taxon>Chordata</taxon>
        <taxon>Craniata</taxon>
        <taxon>Vertebrata</taxon>
        <taxon>Euteleostomi</taxon>
        <taxon>Mammalia</taxon>
        <taxon>Metatheria</taxon>
        <taxon>Dasyuromorphia</taxon>
        <taxon>Dasyuridae</taxon>
        <taxon>Sarcophilus</taxon>
    </lineage>
</organism>